<gene>
    <name evidence="2" type="ORF">KME07_23655</name>
</gene>
<dbReference type="PROSITE" id="PS51662">
    <property type="entry name" value="BP_PHYTASE"/>
    <property type="match status" value="1"/>
</dbReference>
<dbReference type="SUPFAM" id="SSF56300">
    <property type="entry name" value="Metallo-dependent phosphatases"/>
    <property type="match status" value="1"/>
</dbReference>
<dbReference type="Pfam" id="PF02333">
    <property type="entry name" value="Phytase"/>
    <property type="match status" value="1"/>
</dbReference>
<dbReference type="Pfam" id="PF03372">
    <property type="entry name" value="Exo_endo_phos"/>
    <property type="match status" value="1"/>
</dbReference>
<protein>
    <submittedName>
        <fullName evidence="2">Phytase</fullName>
    </submittedName>
</protein>
<dbReference type="Pfam" id="PF13449">
    <property type="entry name" value="Phytase-like"/>
    <property type="match status" value="1"/>
</dbReference>
<dbReference type="Gene3D" id="2.120.10.30">
    <property type="entry name" value="TolB, C-terminal domain"/>
    <property type="match status" value="1"/>
</dbReference>
<dbReference type="InterPro" id="IPR018946">
    <property type="entry name" value="PhoD-like_MPP"/>
</dbReference>
<dbReference type="InterPro" id="IPR011042">
    <property type="entry name" value="6-blade_b-propeller_TolB-like"/>
</dbReference>
<dbReference type="Gene3D" id="2.60.40.380">
    <property type="entry name" value="Purple acid phosphatase-like, N-terminal"/>
    <property type="match status" value="1"/>
</dbReference>
<dbReference type="InterPro" id="IPR005135">
    <property type="entry name" value="Endo/exonuclease/phosphatase"/>
</dbReference>
<dbReference type="InterPro" id="IPR038607">
    <property type="entry name" value="PhoD-like_sf"/>
</dbReference>
<dbReference type="InterPro" id="IPR027372">
    <property type="entry name" value="Phytase-like_dom"/>
</dbReference>
<reference evidence="2" key="2">
    <citation type="journal article" date="2022" name="Microbiol. Resour. Announc.">
        <title>Metagenome Sequencing to Explore Phylogenomics of Terrestrial Cyanobacteria.</title>
        <authorList>
            <person name="Ward R.D."/>
            <person name="Stajich J.E."/>
            <person name="Johansen J.R."/>
            <person name="Huntemann M."/>
            <person name="Clum A."/>
            <person name="Foster B."/>
            <person name="Foster B."/>
            <person name="Roux S."/>
            <person name="Palaniappan K."/>
            <person name="Varghese N."/>
            <person name="Mukherjee S."/>
            <person name="Reddy T.B.K."/>
            <person name="Daum C."/>
            <person name="Copeland A."/>
            <person name="Chen I.A."/>
            <person name="Ivanova N.N."/>
            <person name="Kyrpides N.C."/>
            <person name="Shapiro N."/>
            <person name="Eloe-Fadrosh E.A."/>
            <person name="Pietrasiak N."/>
        </authorList>
    </citation>
    <scope>NUCLEOTIDE SEQUENCE</scope>
    <source>
        <strain evidence="2">GSE-TBD4-15B</strain>
    </source>
</reference>
<dbReference type="EMBL" id="JAHHHV010000089">
    <property type="protein sequence ID" value="MBW4468434.1"/>
    <property type="molecule type" value="Genomic_DNA"/>
</dbReference>
<evidence type="ECO:0000313" key="2">
    <source>
        <dbReference type="EMBL" id="MBW4468434.1"/>
    </source>
</evidence>
<sequence length="1680" mass="181504">MPAIYPSAPPSIRFAQFNASLNRRAEGQLVDDLAHPNANTPGTAQAKTVAEIIQRSRPDVVQIEEFDYFAADPASAVELFIKNYLNVSQNGADPVEYPYFYIAPSNTGIASGFDLDNNGTVAGSPDQPGYGNDSFGFGNYPGQFGMLLLSKYPIDTPNVRTFQNFLWQDMPDALLPTIQTPGASAPWYSPEEQAALRLSSKSHWDVPIQIGDKTIHALVSHPTPPTFDGAEDRNGKRNYDEIRFWSDYITPGAGGYIYDDQGRAGQLAANASFVIIGDQNADPKDGDSYQNAILQLLDNPLTNTSITPTSAGGVDAASRQGKANLQQQGNPAFDTADFNDNAPGNLRTDYVLPSKDLNITGAEVFWPTPADSLFRLVGDFDASFPPEGFPASDHRLVWVDVMPTVDVSRKSVSNLEFLGQVTLPTGTIFQNTEVGGLSGITYDASQQVYYSISDDRSEKNPARFYTLSIDLSDGKLNDRDVQFQAVTTLKNAAQQPFASRSLDPEGITLVDGKLYISSEGDANQLISPFVNQFGLDGQQLAELPVDDKFLPTADKTRGIRNNLAFESLTVTPDQRYLYTATENALYQDGSAATLDNESPSRIVRYNLQTGELDKEILYFTDAVSDAPVPATGFNTNGLVDLFALDNNGNLLALERAFSDGVGNTIKLYQVSLQNTTDLQDIDALADLEVDAVAEKTLLLDFSTLGLPLDNIEGLTFGSTLPDGRQSLIVVSDNNFSSTQFTQVLAFALDLQTTPAIAPITETPDLDRLETDADADDPAIYVNPLDSGKSLVITALKDGGLAVYDLDGQEVQRIAPDSIRFNNVDLVYGFMLGGKKVDLAVASDRRNDTLAIWSIDPATQQLTNITASSLSDSSASIFGIDDGAQSAYGLATYTSPVNGKSYAFVSERNADRIAQLELIDNGQGQVDAKIVRTLTVPIPAGGELEDAQVEGMVADRELGYLYAAQENVGIWKFQAEPNADVTGRLIESVKPAGDVITADAEGLTIYYGENGSGYLLASSQGDSSYVAFSREGNNDYLGGFVIDGGEIDGVEESDGADVTSVALGTQFPNGLLVVHDGSNEPTQVAVDDGEVQNYSTNFKFVPWDSVAKTFTPALTIGSDYDPRQPQPNSLLGVASGDTNQTSTVLWAQSSILGTVTFEYSIFPDFEYIFGYNSATVTDPNLPVKLSFGGLTPGQTYYYRATDAAGATATGQFKTSNAIDTQAGLRFGVTGDWRGELSPYPAIANADERDLELFIGLGDTIYSDFESPILPGVEQAKTLDEFRLKHQEVYDSRFGLNTWNDLRKSVSVLSMIDDHEVVNDFEGGEDLSTASAADQALFGATSGLVNDSPLYNNGLQAFQDYNPIQDRFYGETGDNRTAGERKLYRYNTYGSDAATFLLDARSFRDAELPAVTDLSDPTQVGTFLARSFDPSRTLLGEQQLSDLKRDLLAADQAGVTWKFVLVPEPIQNLGVLAAGDRFEGYAAERTELLKYIDDNNIDNVVFVAADIHGTLVNNLTYQTALGQAQIATNAFEITTGSVAFDAPFGQTVAELGTQVGLVTAQQKAFYDALPIANDADSLANDKDDFIKQLTNSGLDSLGYDPLGLNANLPQADGLINAKLLQGDYLATHTFGWTEFDIDQTTQKLTVTTYGVNNYSEAELLKDPSAITGLIPNVVSQFEVLPV</sequence>
<reference evidence="2" key="1">
    <citation type="submission" date="2021-05" db="EMBL/GenBank/DDBJ databases">
        <authorList>
            <person name="Pietrasiak N."/>
            <person name="Ward R."/>
            <person name="Stajich J.E."/>
            <person name="Kurbessoian T."/>
        </authorList>
    </citation>
    <scope>NUCLEOTIDE SEQUENCE</scope>
    <source>
        <strain evidence="2">GSE-TBD4-15B</strain>
    </source>
</reference>
<comment type="caution">
    <text evidence="2">The sequence shown here is derived from an EMBL/GenBank/DDBJ whole genome shotgun (WGS) entry which is preliminary data.</text>
</comment>
<evidence type="ECO:0000313" key="3">
    <source>
        <dbReference type="Proteomes" id="UP000707356"/>
    </source>
</evidence>
<dbReference type="InterPro" id="IPR036691">
    <property type="entry name" value="Endo/exonu/phosph_ase_sf"/>
</dbReference>
<dbReference type="SUPFAM" id="SSF56219">
    <property type="entry name" value="DNase I-like"/>
    <property type="match status" value="1"/>
</dbReference>
<dbReference type="SUPFAM" id="SSF50956">
    <property type="entry name" value="Thermostable phytase (3-phytase)"/>
    <property type="match status" value="1"/>
</dbReference>
<dbReference type="InterPro" id="IPR029052">
    <property type="entry name" value="Metallo-depent_PP-like"/>
</dbReference>
<feature type="domain" description="BPP" evidence="1">
    <location>
        <begin position="746"/>
        <end position="1109"/>
    </location>
</feature>
<accession>A0A951U6Y1</accession>
<evidence type="ECO:0000259" key="1">
    <source>
        <dbReference type="PROSITE" id="PS51662"/>
    </source>
</evidence>
<dbReference type="Pfam" id="PF09423">
    <property type="entry name" value="PhoD"/>
    <property type="match status" value="1"/>
</dbReference>
<dbReference type="Proteomes" id="UP000707356">
    <property type="component" value="Unassembled WGS sequence"/>
</dbReference>
<dbReference type="Gene3D" id="3.60.21.70">
    <property type="entry name" value="PhoD-like phosphatase"/>
    <property type="match status" value="1"/>
</dbReference>
<proteinExistence type="predicted"/>
<dbReference type="PANTHER" id="PTHR43606:SF1">
    <property type="entry name" value="PHOD-LIKE PHOSPHATASE METALLOPHOSPHATASE DOMAIN-CONTAINING PROTEIN"/>
    <property type="match status" value="1"/>
</dbReference>
<name>A0A951U6Y1_9CYAN</name>
<dbReference type="SUPFAM" id="SSF75011">
    <property type="entry name" value="3-carboxy-cis,cis-mucoante lactonizing enzyme"/>
    <property type="match status" value="1"/>
</dbReference>
<dbReference type="InterPro" id="IPR032093">
    <property type="entry name" value="PhoD_N"/>
</dbReference>
<organism evidence="2 3">
    <name type="scientific">Pegethrix bostrychoides GSE-TBD4-15B</name>
    <dbReference type="NCBI Taxonomy" id="2839662"/>
    <lineage>
        <taxon>Bacteria</taxon>
        <taxon>Bacillati</taxon>
        <taxon>Cyanobacteriota</taxon>
        <taxon>Cyanophyceae</taxon>
        <taxon>Oculatellales</taxon>
        <taxon>Oculatellaceae</taxon>
        <taxon>Pegethrix</taxon>
    </lineage>
</organism>
<dbReference type="GO" id="GO:0016158">
    <property type="term" value="F:inositol hexakisphosphate 3-phosphatase activity"/>
    <property type="evidence" value="ECO:0007669"/>
    <property type="project" value="InterPro"/>
</dbReference>
<dbReference type="PANTHER" id="PTHR43606">
    <property type="entry name" value="PHOSPHATASE, PUTATIVE (AFU_ORTHOLOGUE AFUA_6G08710)-RELATED"/>
    <property type="match status" value="1"/>
</dbReference>
<dbReference type="InterPro" id="IPR052900">
    <property type="entry name" value="Phospholipid_Metab_Enz"/>
</dbReference>
<dbReference type="Pfam" id="PF16655">
    <property type="entry name" value="PhoD_N"/>
    <property type="match status" value="1"/>
</dbReference>
<dbReference type="InterPro" id="IPR003431">
    <property type="entry name" value="B-propeller_Phytase"/>
</dbReference>
<dbReference type="Gene3D" id="3.60.10.10">
    <property type="entry name" value="Endonuclease/exonuclease/phosphatase"/>
    <property type="match status" value="1"/>
</dbReference>